<keyword evidence="2" id="KW-1185">Reference proteome</keyword>
<reference evidence="1 2" key="1">
    <citation type="submission" date="2023-03" db="EMBL/GenBank/DDBJ databases">
        <title>Genome insight into feeding habits of ladybird beetles.</title>
        <authorList>
            <person name="Li H.-S."/>
            <person name="Huang Y.-H."/>
            <person name="Pang H."/>
        </authorList>
    </citation>
    <scope>NUCLEOTIDE SEQUENCE [LARGE SCALE GENOMIC DNA]</scope>
    <source>
        <strain evidence="1">SYSU_2023b</strain>
        <tissue evidence="1">Whole body</tissue>
    </source>
</reference>
<name>A0AAW1TLE1_9CUCU</name>
<dbReference type="EMBL" id="JARQZJ010000001">
    <property type="protein sequence ID" value="KAK9869370.1"/>
    <property type="molecule type" value="Genomic_DNA"/>
</dbReference>
<dbReference type="AlphaFoldDB" id="A0AAW1TLE1"/>
<accession>A0AAW1TLE1</accession>
<protein>
    <submittedName>
        <fullName evidence="1">Uncharacterized protein</fullName>
    </submittedName>
</protein>
<comment type="caution">
    <text evidence="1">The sequence shown here is derived from an EMBL/GenBank/DDBJ whole genome shotgun (WGS) entry which is preliminary data.</text>
</comment>
<organism evidence="1 2">
    <name type="scientific">Henosepilachna vigintioctopunctata</name>
    <dbReference type="NCBI Taxonomy" id="420089"/>
    <lineage>
        <taxon>Eukaryota</taxon>
        <taxon>Metazoa</taxon>
        <taxon>Ecdysozoa</taxon>
        <taxon>Arthropoda</taxon>
        <taxon>Hexapoda</taxon>
        <taxon>Insecta</taxon>
        <taxon>Pterygota</taxon>
        <taxon>Neoptera</taxon>
        <taxon>Endopterygota</taxon>
        <taxon>Coleoptera</taxon>
        <taxon>Polyphaga</taxon>
        <taxon>Cucujiformia</taxon>
        <taxon>Coccinelloidea</taxon>
        <taxon>Coccinellidae</taxon>
        <taxon>Epilachninae</taxon>
        <taxon>Epilachnini</taxon>
        <taxon>Henosepilachna</taxon>
    </lineage>
</organism>
<sequence length="149" mass="16069">MQSAGRQYLGPLGGCAGVVAGVHPRTPLQEQNPDLSFCDREASRVCVCRRMARMTPGAATRNPTLAMLCLLSRDLDLLKTPRRQTRRSPICAHHSTTDLCVCVCVRCDVMTSLILAPLTGDDEHVSAVTLTTASSAYFCASDYTIPGNL</sequence>
<gene>
    <name evidence="1" type="ORF">WA026_003127</name>
</gene>
<evidence type="ECO:0000313" key="2">
    <source>
        <dbReference type="Proteomes" id="UP001431783"/>
    </source>
</evidence>
<proteinExistence type="predicted"/>
<evidence type="ECO:0000313" key="1">
    <source>
        <dbReference type="EMBL" id="KAK9869370.1"/>
    </source>
</evidence>
<dbReference type="Proteomes" id="UP001431783">
    <property type="component" value="Unassembled WGS sequence"/>
</dbReference>